<dbReference type="AlphaFoldDB" id="A0A5J4K5C0"/>
<dbReference type="Proteomes" id="UP000334820">
    <property type="component" value="Unassembled WGS sequence"/>
</dbReference>
<dbReference type="Gene3D" id="3.30.450.40">
    <property type="match status" value="2"/>
</dbReference>
<evidence type="ECO:0000256" key="1">
    <source>
        <dbReference type="ARBA" id="ARBA00000085"/>
    </source>
</evidence>
<dbReference type="CDD" id="cd00082">
    <property type="entry name" value="HisKA"/>
    <property type="match status" value="1"/>
</dbReference>
<keyword evidence="4" id="KW-0418">Kinase</keyword>
<dbReference type="InterPro" id="IPR005467">
    <property type="entry name" value="His_kinase_dom"/>
</dbReference>
<comment type="catalytic activity">
    <reaction evidence="1">
        <text>ATP + protein L-histidine = ADP + protein N-phospho-L-histidine.</text>
        <dbReference type="EC" id="2.7.13.3"/>
    </reaction>
</comment>
<dbReference type="InterPro" id="IPR035965">
    <property type="entry name" value="PAS-like_dom_sf"/>
</dbReference>
<evidence type="ECO:0000256" key="2">
    <source>
        <dbReference type="ARBA" id="ARBA00012438"/>
    </source>
</evidence>
<dbReference type="Pfam" id="PF08448">
    <property type="entry name" value="PAS_4"/>
    <property type="match status" value="1"/>
</dbReference>
<dbReference type="Gene3D" id="3.30.450.20">
    <property type="entry name" value="PAS domain"/>
    <property type="match status" value="1"/>
</dbReference>
<dbReference type="InterPro" id="IPR029016">
    <property type="entry name" value="GAF-like_dom_sf"/>
</dbReference>
<dbReference type="SMART" id="SM00388">
    <property type="entry name" value="HisKA"/>
    <property type="match status" value="1"/>
</dbReference>
<dbReference type="Gene3D" id="3.30.565.10">
    <property type="entry name" value="Histidine kinase-like ATPase, C-terminal domain"/>
    <property type="match status" value="1"/>
</dbReference>
<dbReference type="SUPFAM" id="SSF55785">
    <property type="entry name" value="PYP-like sensor domain (PAS domain)"/>
    <property type="match status" value="1"/>
</dbReference>
<evidence type="ECO:0000259" key="7">
    <source>
        <dbReference type="PROSITE" id="PS50109"/>
    </source>
</evidence>
<dbReference type="Pfam" id="PF13185">
    <property type="entry name" value="GAF_2"/>
    <property type="match status" value="2"/>
</dbReference>
<dbReference type="PANTHER" id="PTHR45569:SF1">
    <property type="entry name" value="SENSOR PROTEIN KDPD"/>
    <property type="match status" value="1"/>
</dbReference>
<proteinExistence type="predicted"/>
<protein>
    <recommendedName>
        <fullName evidence="2">histidine kinase</fullName>
        <ecNumber evidence="2">2.7.13.3</ecNumber>
    </recommendedName>
</protein>
<dbReference type="PRINTS" id="PR00344">
    <property type="entry name" value="BCTRLSENSOR"/>
</dbReference>
<evidence type="ECO:0000256" key="3">
    <source>
        <dbReference type="ARBA" id="ARBA00022553"/>
    </source>
</evidence>
<dbReference type="InterPro" id="IPR003661">
    <property type="entry name" value="HisK_dim/P_dom"/>
</dbReference>
<dbReference type="PROSITE" id="PS50109">
    <property type="entry name" value="HIS_KIN"/>
    <property type="match status" value="1"/>
</dbReference>
<feature type="compositionally biased region" description="Basic and acidic residues" evidence="6">
    <location>
        <begin position="579"/>
        <end position="593"/>
    </location>
</feature>
<evidence type="ECO:0000256" key="6">
    <source>
        <dbReference type="SAM" id="MobiDB-lite"/>
    </source>
</evidence>
<organism evidence="9 10">
    <name type="scientific">Thermogemmatispora aurantia</name>
    <dbReference type="NCBI Taxonomy" id="2045279"/>
    <lineage>
        <taxon>Bacteria</taxon>
        <taxon>Bacillati</taxon>
        <taxon>Chloroflexota</taxon>
        <taxon>Ktedonobacteria</taxon>
        <taxon>Thermogemmatisporales</taxon>
        <taxon>Thermogemmatisporaceae</taxon>
        <taxon>Thermogemmatispora</taxon>
    </lineage>
</organism>
<dbReference type="GO" id="GO:0005886">
    <property type="term" value="C:plasma membrane"/>
    <property type="evidence" value="ECO:0007669"/>
    <property type="project" value="TreeGrafter"/>
</dbReference>
<dbReference type="InterPro" id="IPR036890">
    <property type="entry name" value="HATPase_C_sf"/>
</dbReference>
<dbReference type="SUPFAM" id="SSF55781">
    <property type="entry name" value="GAF domain-like"/>
    <property type="match status" value="2"/>
</dbReference>
<dbReference type="SMART" id="SM00387">
    <property type="entry name" value="HATPase_c"/>
    <property type="match status" value="1"/>
</dbReference>
<name>A0A5J4K5C0_9CHLR</name>
<dbReference type="SMART" id="SM00065">
    <property type="entry name" value="GAF"/>
    <property type="match status" value="2"/>
</dbReference>
<keyword evidence="10" id="KW-1185">Reference proteome</keyword>
<dbReference type="InterPro" id="IPR000014">
    <property type="entry name" value="PAS"/>
</dbReference>
<evidence type="ECO:0000313" key="9">
    <source>
        <dbReference type="EMBL" id="GER81869.1"/>
    </source>
</evidence>
<dbReference type="InterPro" id="IPR003594">
    <property type="entry name" value="HATPase_dom"/>
</dbReference>
<dbReference type="PANTHER" id="PTHR45569">
    <property type="entry name" value="SENSOR PROTEIN KDPD"/>
    <property type="match status" value="1"/>
</dbReference>
<gene>
    <name evidence="9" type="ORF">KTAU_05070</name>
</gene>
<feature type="region of interest" description="Disordered" evidence="6">
    <location>
        <begin position="579"/>
        <end position="606"/>
    </location>
</feature>
<dbReference type="Gene3D" id="1.10.287.130">
    <property type="match status" value="1"/>
</dbReference>
<feature type="domain" description="PAS" evidence="8">
    <location>
        <begin position="483"/>
        <end position="523"/>
    </location>
</feature>
<comment type="caution">
    <text evidence="9">The sequence shown here is derived from an EMBL/GenBank/DDBJ whole genome shotgun (WGS) entry which is preliminary data.</text>
</comment>
<evidence type="ECO:0000256" key="4">
    <source>
        <dbReference type="ARBA" id="ARBA00022777"/>
    </source>
</evidence>
<keyword evidence="4" id="KW-0808">Transferase</keyword>
<dbReference type="Pfam" id="PF02518">
    <property type="entry name" value="HATPase_c"/>
    <property type="match status" value="1"/>
</dbReference>
<dbReference type="SUPFAM" id="SSF47384">
    <property type="entry name" value="Homodimeric domain of signal transducing histidine kinase"/>
    <property type="match status" value="1"/>
</dbReference>
<dbReference type="EMBL" id="BKZV01000001">
    <property type="protein sequence ID" value="GER81869.1"/>
    <property type="molecule type" value="Genomic_DNA"/>
</dbReference>
<dbReference type="Pfam" id="PF00512">
    <property type="entry name" value="HisKA"/>
    <property type="match status" value="1"/>
</dbReference>
<dbReference type="SUPFAM" id="SSF55874">
    <property type="entry name" value="ATPase domain of HSP90 chaperone/DNA topoisomerase II/histidine kinase"/>
    <property type="match status" value="1"/>
</dbReference>
<evidence type="ECO:0000259" key="8">
    <source>
        <dbReference type="PROSITE" id="PS50112"/>
    </source>
</evidence>
<keyword evidence="3" id="KW-0597">Phosphoprotein</keyword>
<dbReference type="GO" id="GO:0000155">
    <property type="term" value="F:phosphorelay sensor kinase activity"/>
    <property type="evidence" value="ECO:0007669"/>
    <property type="project" value="InterPro"/>
</dbReference>
<dbReference type="SMART" id="SM00091">
    <property type="entry name" value="PAS"/>
    <property type="match status" value="1"/>
</dbReference>
<accession>A0A5J4K5C0</accession>
<dbReference type="PROSITE" id="PS50112">
    <property type="entry name" value="PAS"/>
    <property type="match status" value="1"/>
</dbReference>
<dbReference type="InterPro" id="IPR004358">
    <property type="entry name" value="Sig_transdc_His_kin-like_C"/>
</dbReference>
<dbReference type="InterPro" id="IPR013656">
    <property type="entry name" value="PAS_4"/>
</dbReference>
<dbReference type="InterPro" id="IPR052023">
    <property type="entry name" value="Histidine_kinase_KdpD"/>
</dbReference>
<dbReference type="InterPro" id="IPR003018">
    <property type="entry name" value="GAF"/>
</dbReference>
<evidence type="ECO:0000256" key="5">
    <source>
        <dbReference type="ARBA" id="ARBA00023012"/>
    </source>
</evidence>
<keyword evidence="5" id="KW-0902">Two-component regulatory system</keyword>
<sequence length="887" mass="98281">MLGGTMKAGTRVSTLDESAIVERVFRIIASVRGSKPDYTRLAAELTPTIPFDIFGVVLLRHDRQAVRVTVCWRGEGDAWQARYHQHPLPESRAEQVLRHPIMLVENYPQGADGPPAKVGDALSGHPQLRSAAIVPLVVEDRVLGTLELGSCQLGTYDDPSLRRLLEAVGRVLAAAIEGVQVGGSAQIQDRQREALKAVSNALASTMDLATIFQRIVNGIAEALRVWSAIVTIDRSGQRGGLRLEAQAGLEAHTLARIIENGQALSEQCIIGYSLLHRQPQFSNDIGNDSRFPASQPLYSQLKIRSIFVHPLVTDSTVYGALLLCSEEPGGFTPLKVDILSLFASQATIAIHNGMLLEAVRRQQRFREIIARLEATQRQWGEEAEKQLLGQVRSEFEQTFGISFMSLLRFIADYLLTCPEQNLQTLMSAVRQRRQAVGTPQALPDRQIIDVADTQVAAPAQDPSAALLTRGAEEALERASILSELSRLVQLHEHLPGHLTDAWFAVDLSGRCIYMNPAAESLCGVRLQAGDSRRLAEIFSTLLILARNREQLEQYLGQFTQEQARTWELRCAFASEPLHEKATTRAADGDENRRHERRGGAGQDDTSLDRHYLFTRHPVKDQHGQLKAYALQAHDITEQVRDEKNKLALLSSVSHDLRTPLTSIKAAITGLLEPGIVWDEETRREILREVDTETDHLTVLINALIEMSRIEMGALTLEKEWCDMGELLNSSLLRLERSLGRKLNIRPYLQPPLPLLVHADYAQMERVFYNLLENALRHNRSNEEIAVKLEIVDGVLHGRLLAHGYQLPEGERERIFKTFYSVDPQGNGLSLAICRGIIEAHGGRIWIESSSGGGAVFVFALPVCSCGPGPGPAHSLPSPAARLSEEQE</sequence>
<reference evidence="9 10" key="1">
    <citation type="journal article" date="2019" name="Int. J. Syst. Evol. Microbiol.">
        <title>Thermogemmatispora aurantia sp. nov. and Thermogemmatispora argillosa sp. nov., within the class Ktedonobacteria, and emended description of the genus Thermogemmatispora.</title>
        <authorList>
            <person name="Zheng Y."/>
            <person name="Wang C.M."/>
            <person name="Sakai Y."/>
            <person name="Abe K."/>
            <person name="Yokota A."/>
            <person name="Yabe S."/>
        </authorList>
    </citation>
    <scope>NUCLEOTIDE SEQUENCE [LARGE SCALE GENOMIC DNA]</scope>
    <source>
        <strain evidence="9 10">A1-2</strain>
    </source>
</reference>
<dbReference type="InterPro" id="IPR036097">
    <property type="entry name" value="HisK_dim/P_sf"/>
</dbReference>
<dbReference type="EC" id="2.7.13.3" evidence="2"/>
<feature type="domain" description="Histidine kinase" evidence="7">
    <location>
        <begin position="651"/>
        <end position="864"/>
    </location>
</feature>
<evidence type="ECO:0000313" key="10">
    <source>
        <dbReference type="Proteomes" id="UP000334820"/>
    </source>
</evidence>